<dbReference type="InterPro" id="IPR000727">
    <property type="entry name" value="T_SNARE_dom"/>
</dbReference>
<dbReference type="InterPro" id="IPR003660">
    <property type="entry name" value="HAMP_dom"/>
</dbReference>
<feature type="domain" description="Methyl-accepting transducer" evidence="7">
    <location>
        <begin position="294"/>
        <end position="544"/>
    </location>
</feature>
<feature type="transmembrane region" description="Helical" evidence="6">
    <location>
        <begin position="12"/>
        <end position="32"/>
    </location>
</feature>
<comment type="caution">
    <text evidence="10">The sequence shown here is derived from an EMBL/GenBank/DDBJ whole genome shotgun (WGS) entry which is preliminary data.</text>
</comment>
<organism evidence="10 11">
    <name type="scientific">Magnetospirillum fulvum MGU-K5</name>
    <dbReference type="NCBI Taxonomy" id="1316936"/>
    <lineage>
        <taxon>Bacteria</taxon>
        <taxon>Pseudomonadati</taxon>
        <taxon>Pseudomonadota</taxon>
        <taxon>Alphaproteobacteria</taxon>
        <taxon>Rhodospirillales</taxon>
        <taxon>Rhodospirillaceae</taxon>
        <taxon>Magnetospirillum</taxon>
    </lineage>
</organism>
<dbReference type="GO" id="GO:0004888">
    <property type="term" value="F:transmembrane signaling receptor activity"/>
    <property type="evidence" value="ECO:0007669"/>
    <property type="project" value="InterPro"/>
</dbReference>
<evidence type="ECO:0000256" key="4">
    <source>
        <dbReference type="ARBA" id="ARBA00029447"/>
    </source>
</evidence>
<keyword evidence="2" id="KW-1003">Cell membrane</keyword>
<dbReference type="InterPro" id="IPR004090">
    <property type="entry name" value="Chemotax_Me-accpt_rcpt"/>
</dbReference>
<comment type="subcellular location">
    <subcellularLocation>
        <location evidence="1">Cell inner membrane</location>
        <topology evidence="1">Multi-pass membrane protein</topology>
    </subcellularLocation>
</comment>
<dbReference type="PROSITE" id="PS50885">
    <property type="entry name" value="HAMP"/>
    <property type="match status" value="1"/>
</dbReference>
<evidence type="ECO:0000256" key="1">
    <source>
        <dbReference type="ARBA" id="ARBA00004429"/>
    </source>
</evidence>
<dbReference type="Gene3D" id="6.10.340.10">
    <property type="match status" value="1"/>
</dbReference>
<protein>
    <submittedName>
        <fullName evidence="10">Methyl-accepting chemotaxis sensory transducer</fullName>
    </submittedName>
</protein>
<dbReference type="AlphaFoldDB" id="S9TFN1"/>
<comment type="similarity">
    <text evidence="4">Belongs to the methyl-accepting chemotaxis (MCP) protein family.</text>
</comment>
<sequence>MLIDDLKIGTKNVLVIGVMAIIVVGAGGFAALQMKAIDDAYIDVIERVNTSATLIARTNRLFTRYGRNAYSLALESSAEGNAGVMKEVADSQKDVESLLATIRQKVPEYSAEIDSVTQKVEGTFNTCSGAIQYASQATTPEDIVKAGARLKSECDPSFEATSKALVQVTDSFITHAKESSDKLSAETYRTIVITLSGIAVGLVLGMLFALWVSRKAIVAPLTRLGGTMQRLADGDLSTSVDGSTRKDEVGDMARTVEIFKTNAIAQRRMEEKEKTELLARETRTRQIEHLTRSFETAVATMLDSMTGATHQLETTAAAMNSNAEQTASQASHVGNATNQASSNVQAVASAAEELSASISEISRQVVQSSQTARTAAAEAEATNSVVKGLAENSSKIGIVVNLISDIASQTNLLALNATIEAARAGEAGKGFAVVAGEVKHLANQTAKATEEISTQIGAVQSATTEAVAAIGGIVARISEINHIADAIAAAVEEQSAATREIARNVQEAARSTDDVVGNIQEVNKAASETGTAASLVLASSQGLSAQTATLDGEVKRFLSGVRSA</sequence>
<accession>S9TFN1</accession>
<dbReference type="RefSeq" id="WP_021132886.1">
    <property type="nucleotide sequence ID" value="NZ_AQPH01000054.1"/>
</dbReference>
<dbReference type="PROSITE" id="PS50111">
    <property type="entry name" value="CHEMOTAXIS_TRANSDUC_2"/>
    <property type="match status" value="1"/>
</dbReference>
<dbReference type="PATRIC" id="fig|1316936.3.peg.2577"/>
<dbReference type="PANTHER" id="PTHR32089:SF112">
    <property type="entry name" value="LYSOZYME-LIKE PROTEIN-RELATED"/>
    <property type="match status" value="1"/>
</dbReference>
<dbReference type="PANTHER" id="PTHR32089">
    <property type="entry name" value="METHYL-ACCEPTING CHEMOTAXIS PROTEIN MCPB"/>
    <property type="match status" value="1"/>
</dbReference>
<dbReference type="InterPro" id="IPR004089">
    <property type="entry name" value="MCPsignal_dom"/>
</dbReference>
<name>S9TFN1_MAGFU</name>
<gene>
    <name evidence="10" type="ORF">K678_12911</name>
</gene>
<keyword evidence="3 5" id="KW-0807">Transducer</keyword>
<evidence type="ECO:0000313" key="10">
    <source>
        <dbReference type="EMBL" id="EPY01071.1"/>
    </source>
</evidence>
<evidence type="ECO:0000259" key="8">
    <source>
        <dbReference type="PROSITE" id="PS50192"/>
    </source>
</evidence>
<dbReference type="InterPro" id="IPR024478">
    <property type="entry name" value="HlyB_4HB_MCP"/>
</dbReference>
<dbReference type="GO" id="GO:0006935">
    <property type="term" value="P:chemotaxis"/>
    <property type="evidence" value="ECO:0007669"/>
    <property type="project" value="InterPro"/>
</dbReference>
<dbReference type="SMART" id="SM00283">
    <property type="entry name" value="MA"/>
    <property type="match status" value="1"/>
</dbReference>
<dbReference type="EMBL" id="AQPH01000054">
    <property type="protein sequence ID" value="EPY01071.1"/>
    <property type="molecule type" value="Genomic_DNA"/>
</dbReference>
<dbReference type="PRINTS" id="PR00260">
    <property type="entry name" value="CHEMTRNSDUCR"/>
</dbReference>
<feature type="domain" description="HAMP" evidence="9">
    <location>
        <begin position="215"/>
        <end position="268"/>
    </location>
</feature>
<dbReference type="GO" id="GO:0007165">
    <property type="term" value="P:signal transduction"/>
    <property type="evidence" value="ECO:0007669"/>
    <property type="project" value="UniProtKB-KW"/>
</dbReference>
<evidence type="ECO:0000259" key="7">
    <source>
        <dbReference type="PROSITE" id="PS50111"/>
    </source>
</evidence>
<dbReference type="PROSITE" id="PS50192">
    <property type="entry name" value="T_SNARE"/>
    <property type="match status" value="1"/>
</dbReference>
<dbReference type="STRING" id="1316936.K678_12911"/>
<dbReference type="Pfam" id="PF00015">
    <property type="entry name" value="MCPsignal"/>
    <property type="match status" value="1"/>
</dbReference>
<evidence type="ECO:0000256" key="3">
    <source>
        <dbReference type="ARBA" id="ARBA00023224"/>
    </source>
</evidence>
<evidence type="ECO:0000256" key="5">
    <source>
        <dbReference type="PROSITE-ProRule" id="PRU00284"/>
    </source>
</evidence>
<dbReference type="Proteomes" id="UP000015350">
    <property type="component" value="Unassembled WGS sequence"/>
</dbReference>
<proteinExistence type="inferred from homology"/>
<feature type="domain" description="T-SNARE coiled-coil homology" evidence="8">
    <location>
        <begin position="460"/>
        <end position="522"/>
    </location>
</feature>
<dbReference type="SUPFAM" id="SSF58104">
    <property type="entry name" value="Methyl-accepting chemotaxis protein (MCP) signaling domain"/>
    <property type="match status" value="1"/>
</dbReference>
<feature type="transmembrane region" description="Helical" evidence="6">
    <location>
        <begin position="191"/>
        <end position="212"/>
    </location>
</feature>
<dbReference type="GO" id="GO:0005886">
    <property type="term" value="C:plasma membrane"/>
    <property type="evidence" value="ECO:0007669"/>
    <property type="project" value="UniProtKB-SubCell"/>
</dbReference>
<keyword evidence="6" id="KW-0472">Membrane</keyword>
<dbReference type="SMART" id="SM00304">
    <property type="entry name" value="HAMP"/>
    <property type="match status" value="1"/>
</dbReference>
<dbReference type="OrthoDB" id="7980437at2"/>
<dbReference type="Gene3D" id="1.10.287.950">
    <property type="entry name" value="Methyl-accepting chemotaxis protein"/>
    <property type="match status" value="1"/>
</dbReference>
<dbReference type="CDD" id="cd06225">
    <property type="entry name" value="HAMP"/>
    <property type="match status" value="1"/>
</dbReference>
<reference evidence="10 11" key="1">
    <citation type="submission" date="2013-04" db="EMBL/GenBank/DDBJ databases">
        <authorList>
            <person name="Kuznetsov B."/>
            <person name="Ivanovsky R."/>
        </authorList>
    </citation>
    <scope>NUCLEOTIDE SEQUENCE [LARGE SCALE GENOMIC DNA]</scope>
    <source>
        <strain evidence="10 11">MGU-K5</strain>
    </source>
</reference>
<keyword evidence="6" id="KW-1133">Transmembrane helix</keyword>
<evidence type="ECO:0000256" key="2">
    <source>
        <dbReference type="ARBA" id="ARBA00022519"/>
    </source>
</evidence>
<keyword evidence="2" id="KW-0997">Cell inner membrane</keyword>
<dbReference type="Pfam" id="PF00672">
    <property type="entry name" value="HAMP"/>
    <property type="match status" value="1"/>
</dbReference>
<keyword evidence="6" id="KW-0812">Transmembrane</keyword>
<evidence type="ECO:0000259" key="9">
    <source>
        <dbReference type="PROSITE" id="PS50885"/>
    </source>
</evidence>
<evidence type="ECO:0000313" key="11">
    <source>
        <dbReference type="Proteomes" id="UP000015350"/>
    </source>
</evidence>
<evidence type="ECO:0000256" key="6">
    <source>
        <dbReference type="SAM" id="Phobius"/>
    </source>
</evidence>
<dbReference type="eggNOG" id="COG0840">
    <property type="taxonomic scope" value="Bacteria"/>
</dbReference>
<dbReference type="Pfam" id="PF12729">
    <property type="entry name" value="4HB_MCP_1"/>
    <property type="match status" value="1"/>
</dbReference>